<dbReference type="SUPFAM" id="SSF56112">
    <property type="entry name" value="Protein kinase-like (PK-like)"/>
    <property type="match status" value="1"/>
</dbReference>
<organism evidence="3 4">
    <name type="scientific">Viridothelium virens</name>
    <name type="common">Speckled blister lichen</name>
    <name type="synonym">Trypethelium virens</name>
    <dbReference type="NCBI Taxonomy" id="1048519"/>
    <lineage>
        <taxon>Eukaryota</taxon>
        <taxon>Fungi</taxon>
        <taxon>Dikarya</taxon>
        <taxon>Ascomycota</taxon>
        <taxon>Pezizomycotina</taxon>
        <taxon>Dothideomycetes</taxon>
        <taxon>Dothideomycetes incertae sedis</taxon>
        <taxon>Trypetheliales</taxon>
        <taxon>Trypetheliaceae</taxon>
        <taxon>Viridothelium</taxon>
    </lineage>
</organism>
<feature type="region of interest" description="Disordered" evidence="2">
    <location>
        <begin position="1411"/>
        <end position="1484"/>
    </location>
</feature>
<gene>
    <name evidence="3" type="ORF">EV356DRAFT_257953</name>
</gene>
<evidence type="ECO:0008006" key="5">
    <source>
        <dbReference type="Google" id="ProtNLM"/>
    </source>
</evidence>
<evidence type="ECO:0000256" key="1">
    <source>
        <dbReference type="SAM" id="Coils"/>
    </source>
</evidence>
<evidence type="ECO:0000256" key="2">
    <source>
        <dbReference type="SAM" id="MobiDB-lite"/>
    </source>
</evidence>
<proteinExistence type="predicted"/>
<dbReference type="InterPro" id="IPR011009">
    <property type="entry name" value="Kinase-like_dom_sf"/>
</dbReference>
<reference evidence="3" key="1">
    <citation type="journal article" date="2020" name="Stud. Mycol.">
        <title>101 Dothideomycetes genomes: a test case for predicting lifestyles and emergence of pathogens.</title>
        <authorList>
            <person name="Haridas S."/>
            <person name="Albert R."/>
            <person name="Binder M."/>
            <person name="Bloem J."/>
            <person name="Labutti K."/>
            <person name="Salamov A."/>
            <person name="Andreopoulos B."/>
            <person name="Baker S."/>
            <person name="Barry K."/>
            <person name="Bills G."/>
            <person name="Bluhm B."/>
            <person name="Cannon C."/>
            <person name="Castanera R."/>
            <person name="Culley D."/>
            <person name="Daum C."/>
            <person name="Ezra D."/>
            <person name="Gonzalez J."/>
            <person name="Henrissat B."/>
            <person name="Kuo A."/>
            <person name="Liang C."/>
            <person name="Lipzen A."/>
            <person name="Lutzoni F."/>
            <person name="Magnuson J."/>
            <person name="Mondo S."/>
            <person name="Nolan M."/>
            <person name="Ohm R."/>
            <person name="Pangilinan J."/>
            <person name="Park H.-J."/>
            <person name="Ramirez L."/>
            <person name="Alfaro M."/>
            <person name="Sun H."/>
            <person name="Tritt A."/>
            <person name="Yoshinaga Y."/>
            <person name="Zwiers L.-H."/>
            <person name="Turgeon B."/>
            <person name="Goodwin S."/>
            <person name="Spatafora J."/>
            <person name="Crous P."/>
            <person name="Grigoriev I."/>
        </authorList>
    </citation>
    <scope>NUCLEOTIDE SEQUENCE</scope>
    <source>
        <strain evidence="3">Tuck. ex Michener</strain>
    </source>
</reference>
<sequence>MLRQRNPSTQFPSRLTKLYSDTKKSCNAVCGCSPVENAPELLALNRQYGIQKDRLMTWGLEWTEGEDDKAVAQGNIDQSAARAGLTEAVTSVLGNIKAVLDEAEHISKRRAPTYPSFEKGHSENTNSRAWTSADKSRYEDLVKDLTTSIDVLYDLSHARKASLASTLVDQPIRKDRDLSTLPLGISRVLGKHPLTSSFSSSQLTLVNTHNTSITARTAISPEGVSPRHGEPTGLPSKLDPDSLILPREEPPPYVGDNVGLVPPVRLLGQLKQKRILINPWTSREVNEAVFVEYATFDPIYRDTGVPPPLQRLEFINTLLQDLKSNPSQAVRTLSLIGYFEDAHHSRIGLVYQVPEIAETTNNEKGVSASTPFHADRRPTSLLSLLQLGQNKGNKPVTLLFQPTLEDRFRLAFNAASTLKRMHDKDIVHGDVNSASFIFFKKEQQRRDRSVSYDVRSPYLTAFDIFSDHDIDAPPARSWSPRNIYLHPEGTSNDARTDIDPRTRLDIYALGLVLLEIGLWTPLIEIFKSKYTLGEFKLRLQSIWAKRLASKCGSLYMKCVQDCLSAGDASPLTKAAANGIYRNILGRLTRCCVLDDSESQFEEDPPANPLHHAATHDGTTAPHRSSFENPPARPPLFSRHSGGYVSEKHDWNPFHMLRHPIESLHRPHTLSSIPSAASTLPLAYAGIASPPLTQEPTDMISERVEELQKELAQKEIAIEDLRRSYDAAVRSAEDHRRASSNSALHELEAHLHFKPSEIVHGAAKTIQNAWRNRMASVQPTVSTPQRSPTGVHRKGSLIQKHWRERQARRSETNIEPAQSRDLNENSLEDGGPPFAGPPPNILGQMTTEEPEVEEIPMQSAVKELVVTQISPREDHREKKKLRVFPVKLSPALLEQWHQRMGPQLIRIVERALKDSPETSSVDLLGIGDSQYTARPTIFITCSSVSKVKAAINRKLNYDRDVFDLKVRKGKIRRSHAKRRAPPVHRSMVNYNGDELQAEAANPCFHKRPLCGASIGAFRGEHLPPVSYGGVVVIDGKPYGMSVHHLLDPQSDTESEDDEQEFESPYDITVRSSAPYGEDSHLAHIGSAPSLLEVPDEAHPFEISDYSSEEEDLNGYFSDHSEISEFDPLEVPPRAPSLPGSLSELSESELDNAGDTLGVSPHDENRIPITQPALYDVPSEFFPSRDERDDEHLLSHKLGYVYASSGVRRVSDPHVQGLRHEVDWALFQLDPPRLQPYNVVQGGRRCYENADANGECELPKPTLVDPVSRSSGYHPKEDVYPMEICSATEAAGRKVCSFGRTSGLKLGQFGEAMGYVKIWGRKTFSTAWGVVGDFGVGGDSGAWVIETTSGKVCGHVLAYCKEKGVAYICPMDILFDDMKHILGADKITLPSADEPELVDMAQKGEAQMLELDSVPGDGEVDDTEEGALEADDESEDAASWDDDEGTAVSDSNLRDAHLAKARSAINDEDPRRKKHSLRIDTPSAGGLGVHIQGLGITTESPPHKEEHVLTHRLRDISPPLDRTNAFMPQMVRSPISGGPIL</sequence>
<feature type="coiled-coil region" evidence="1">
    <location>
        <begin position="696"/>
        <end position="737"/>
    </location>
</feature>
<feature type="compositionally biased region" description="Polar residues" evidence="2">
    <location>
        <begin position="776"/>
        <end position="787"/>
    </location>
</feature>
<dbReference type="EMBL" id="ML991818">
    <property type="protein sequence ID" value="KAF2232170.1"/>
    <property type="molecule type" value="Genomic_DNA"/>
</dbReference>
<evidence type="ECO:0000313" key="4">
    <source>
        <dbReference type="Proteomes" id="UP000800092"/>
    </source>
</evidence>
<keyword evidence="1" id="KW-0175">Coiled coil</keyword>
<dbReference type="OrthoDB" id="5418235at2759"/>
<dbReference type="Gene3D" id="1.10.510.10">
    <property type="entry name" value="Transferase(Phosphotransferase) domain 1"/>
    <property type="match status" value="1"/>
</dbReference>
<protein>
    <recommendedName>
        <fullName evidence="5">Protein kinase domain-containing protein</fullName>
    </recommendedName>
</protein>
<keyword evidence="4" id="KW-1185">Reference proteome</keyword>
<feature type="compositionally biased region" description="Acidic residues" evidence="2">
    <location>
        <begin position="1416"/>
        <end position="1443"/>
    </location>
</feature>
<accession>A0A6A6H3A5</accession>
<dbReference type="Proteomes" id="UP000800092">
    <property type="component" value="Unassembled WGS sequence"/>
</dbReference>
<feature type="region of interest" description="Disordered" evidence="2">
    <location>
        <begin position="599"/>
        <end position="640"/>
    </location>
</feature>
<dbReference type="PANTHER" id="PTHR37542">
    <property type="entry name" value="HELO DOMAIN-CONTAINING PROTEIN-RELATED"/>
    <property type="match status" value="1"/>
</dbReference>
<evidence type="ECO:0000313" key="3">
    <source>
        <dbReference type="EMBL" id="KAF2232170.1"/>
    </source>
</evidence>
<dbReference type="PANTHER" id="PTHR37542:SF2">
    <property type="entry name" value="PROTEIN KINASE DOMAIN-CONTAINING PROTEIN"/>
    <property type="match status" value="1"/>
</dbReference>
<name>A0A6A6H3A5_VIRVR</name>
<feature type="region of interest" description="Disordered" evidence="2">
    <location>
        <begin position="216"/>
        <end position="249"/>
    </location>
</feature>
<feature type="region of interest" description="Disordered" evidence="2">
    <location>
        <begin position="776"/>
        <end position="795"/>
    </location>
</feature>
<feature type="region of interest" description="Disordered" evidence="2">
    <location>
        <begin position="801"/>
        <end position="843"/>
    </location>
</feature>